<protein>
    <recommendedName>
        <fullName evidence="6">RWP-RK domain-containing protein</fullName>
    </recommendedName>
</protein>
<evidence type="ECO:0000313" key="8">
    <source>
        <dbReference type="Proteomes" id="UP000053144"/>
    </source>
</evidence>
<dbReference type="GO" id="GO:0003677">
    <property type="term" value="F:DNA binding"/>
    <property type="evidence" value="ECO:0007669"/>
    <property type="project" value="UniProtKB-KW"/>
</dbReference>
<dbReference type="PROSITE" id="PS51519">
    <property type="entry name" value="RWP_RK"/>
    <property type="match status" value="1"/>
</dbReference>
<feature type="region of interest" description="Disordered" evidence="5">
    <location>
        <begin position="717"/>
        <end position="795"/>
    </location>
</feature>
<proteinExistence type="predicted"/>
<keyword evidence="2" id="KW-0238">DNA-binding</keyword>
<dbReference type="Gramene" id="KOM44427">
    <property type="protein sequence ID" value="KOM44427"/>
    <property type="gene ID" value="LR48_Vigan05g203200"/>
</dbReference>
<feature type="compositionally biased region" description="Polar residues" evidence="5">
    <location>
        <begin position="15"/>
        <end position="33"/>
    </location>
</feature>
<evidence type="ECO:0000256" key="5">
    <source>
        <dbReference type="SAM" id="MobiDB-lite"/>
    </source>
</evidence>
<dbReference type="InterPro" id="IPR003035">
    <property type="entry name" value="RWP-RK_dom"/>
</dbReference>
<feature type="region of interest" description="Disordered" evidence="5">
    <location>
        <begin position="987"/>
        <end position="1010"/>
    </location>
</feature>
<dbReference type="OMA" id="HRMFAMW"/>
<sequence>MEYPFSSKEREIGDWQSSGTQLVGSTSLDSRMNNSISEDMPNSFSELMNFDTYAGLCNSPSISDQILANELPSFASLPYSLPDGFNLVQQNNGQCYMSGVGRNDNDMESSPIYGEKVVCQQVDTLLGFLNDSNEANNLNSKLKINGSSQHLNNSEAGNYIMSRPPALSLDERMLRALSFFKESAGGGILAQVWVPIKNGDQFILSTSEQPYLLDQMLAGYREVSRTFTFSAEGKSGCFLGLPGRVFTSKVHEWTSNVGYYSMNEYLRFEHAINHHVRGSIAFPIFDVHSELLCCAVLEIVTTKEKPDFNREIEIVCRALQLVNLSTAKPLRCLPQCLSNNKKATLTEIVDVLRSVCHAHRLPLALTWLPCCYTEGSRGEVTRIRTKGCHSTISGKNILCLEESACYITDRALAGFVRACTEHHIEEGKGIAGKALRSNHPFFCPDVKEYDISEYPLVHHARKYNLNAVVAIRLRSTYTNHDDYILEFFLPVNMRGGLEQQLLLDNLSGTMQRICSSLRTVSDAELSRIESSPEGFEKTNAPYFPPLSCQNSGVPLINGEYHSVPMMSSTPTKAGGNEIEPSANQGRYGAKRQVQKNKSTSEKNVSLSVLQQYFSGSLKDAAKNIGVCPTTLKRICRQHGISRWPSRKINKVNRSLKKIQTVLDSVRGVEGGLKFDSSMGAFVARGSIIQETDAHKSLLFPEKNIIKDPAHITQEAVPVPRAPSNNPPPKPWEQAGSSSGPAPFKPPSAGNTSDVVEASGTAKPGEIVSASDRTAAVNRNSLGRPVPTRPWEQNYGNNAYGGYGSTMNYNSGYGSGMYGSSYGGIGGGMYGSSYGGGLYGNSTYRGGYGGGMYGSSGMYGGGMYNSGFGGPMGGYGMGGGPYGDQDPNNPFGGPPSPPGFWISVLRVMQGVVNFFGRISILIDQNTQAFHLFMTALLQLFDRSGLLYGELARFVFRLLGIRSKSKKVHPPGPNGQLLPGPYNSSGDVNYIEAPKAAPSGSWDNVWGNDSPQ</sequence>
<dbReference type="Pfam" id="PF22922">
    <property type="entry name" value="GAF_NLP"/>
    <property type="match status" value="1"/>
</dbReference>
<dbReference type="PANTHER" id="PTHR32002">
    <property type="entry name" value="PROTEIN NLP8"/>
    <property type="match status" value="1"/>
</dbReference>
<evidence type="ECO:0000313" key="7">
    <source>
        <dbReference type="EMBL" id="KOM44427.1"/>
    </source>
</evidence>
<evidence type="ECO:0000256" key="4">
    <source>
        <dbReference type="ARBA" id="ARBA00023242"/>
    </source>
</evidence>
<evidence type="ECO:0000256" key="1">
    <source>
        <dbReference type="ARBA" id="ARBA00023015"/>
    </source>
</evidence>
<feature type="region of interest" description="Disordered" evidence="5">
    <location>
        <begin position="1"/>
        <end position="33"/>
    </location>
</feature>
<keyword evidence="3" id="KW-0804">Transcription</keyword>
<dbReference type="EMBL" id="CM003375">
    <property type="protein sequence ID" value="KOM44427.1"/>
    <property type="molecule type" value="Genomic_DNA"/>
</dbReference>
<keyword evidence="1" id="KW-0805">Transcription regulation</keyword>
<dbReference type="InterPro" id="IPR055081">
    <property type="entry name" value="NLP1-9_GAF"/>
</dbReference>
<dbReference type="GO" id="GO:0003700">
    <property type="term" value="F:DNA-binding transcription factor activity"/>
    <property type="evidence" value="ECO:0007669"/>
    <property type="project" value="InterPro"/>
</dbReference>
<dbReference type="AlphaFoldDB" id="A0A0L9UPC0"/>
<accession>A0A0L9UPC0</accession>
<name>A0A0L9UPC0_PHAAN</name>
<dbReference type="InterPro" id="IPR045012">
    <property type="entry name" value="NLP"/>
</dbReference>
<evidence type="ECO:0000256" key="2">
    <source>
        <dbReference type="ARBA" id="ARBA00023125"/>
    </source>
</evidence>
<feature type="domain" description="RWP-RK" evidence="6">
    <location>
        <begin position="585"/>
        <end position="671"/>
    </location>
</feature>
<dbReference type="Proteomes" id="UP000053144">
    <property type="component" value="Chromosome 5"/>
</dbReference>
<dbReference type="PANTHER" id="PTHR32002:SF41">
    <property type="entry name" value="PROTEIN NLP8"/>
    <property type="match status" value="1"/>
</dbReference>
<keyword evidence="4" id="KW-0539">Nucleus</keyword>
<reference evidence="8" key="1">
    <citation type="journal article" date="2015" name="Proc. Natl. Acad. Sci. U.S.A.">
        <title>Genome sequencing of adzuki bean (Vigna angularis) provides insight into high starch and low fat accumulation and domestication.</title>
        <authorList>
            <person name="Yang K."/>
            <person name="Tian Z."/>
            <person name="Chen C."/>
            <person name="Luo L."/>
            <person name="Zhao B."/>
            <person name="Wang Z."/>
            <person name="Yu L."/>
            <person name="Li Y."/>
            <person name="Sun Y."/>
            <person name="Li W."/>
            <person name="Chen Y."/>
            <person name="Li Y."/>
            <person name="Zhang Y."/>
            <person name="Ai D."/>
            <person name="Zhao J."/>
            <person name="Shang C."/>
            <person name="Ma Y."/>
            <person name="Wu B."/>
            <person name="Wang M."/>
            <person name="Gao L."/>
            <person name="Sun D."/>
            <person name="Zhang P."/>
            <person name="Guo F."/>
            <person name="Wang W."/>
            <person name="Li Y."/>
            <person name="Wang J."/>
            <person name="Varshney R.K."/>
            <person name="Wang J."/>
            <person name="Ling H.Q."/>
            <person name="Wan P."/>
        </authorList>
    </citation>
    <scope>NUCLEOTIDE SEQUENCE</scope>
    <source>
        <strain evidence="8">cv. Jingnong 6</strain>
    </source>
</reference>
<organism evidence="7 8">
    <name type="scientific">Phaseolus angularis</name>
    <name type="common">Azuki bean</name>
    <name type="synonym">Vigna angularis</name>
    <dbReference type="NCBI Taxonomy" id="3914"/>
    <lineage>
        <taxon>Eukaryota</taxon>
        <taxon>Viridiplantae</taxon>
        <taxon>Streptophyta</taxon>
        <taxon>Embryophyta</taxon>
        <taxon>Tracheophyta</taxon>
        <taxon>Spermatophyta</taxon>
        <taxon>Magnoliopsida</taxon>
        <taxon>eudicotyledons</taxon>
        <taxon>Gunneridae</taxon>
        <taxon>Pentapetalae</taxon>
        <taxon>rosids</taxon>
        <taxon>fabids</taxon>
        <taxon>Fabales</taxon>
        <taxon>Fabaceae</taxon>
        <taxon>Papilionoideae</taxon>
        <taxon>50 kb inversion clade</taxon>
        <taxon>NPAAA clade</taxon>
        <taxon>indigoferoid/millettioid clade</taxon>
        <taxon>Phaseoleae</taxon>
        <taxon>Vigna</taxon>
    </lineage>
</organism>
<evidence type="ECO:0000259" key="6">
    <source>
        <dbReference type="PROSITE" id="PS51519"/>
    </source>
</evidence>
<dbReference type="Pfam" id="PF02042">
    <property type="entry name" value="RWP-RK"/>
    <property type="match status" value="1"/>
</dbReference>
<evidence type="ECO:0000256" key="3">
    <source>
        <dbReference type="ARBA" id="ARBA00023163"/>
    </source>
</evidence>
<gene>
    <name evidence="7" type="ORF">LR48_Vigan05g203200</name>
</gene>